<evidence type="ECO:0000313" key="2">
    <source>
        <dbReference type="EMBL" id="ASF41731.1"/>
    </source>
</evidence>
<keyword evidence="1" id="KW-1133">Transmembrane helix</keyword>
<evidence type="ECO:0000256" key="1">
    <source>
        <dbReference type="SAM" id="Phobius"/>
    </source>
</evidence>
<dbReference type="RefSeq" id="WP_009750706.1">
    <property type="nucleotide sequence ID" value="NZ_CP022022.1"/>
</dbReference>
<feature type="transmembrane region" description="Helical" evidence="1">
    <location>
        <begin position="79"/>
        <end position="96"/>
    </location>
</feature>
<feature type="transmembrane region" description="Helical" evidence="1">
    <location>
        <begin position="156"/>
        <end position="174"/>
    </location>
</feature>
<dbReference type="KEGG" id="capn:CBG49_00775"/>
<keyword evidence="1" id="KW-0812">Transmembrane</keyword>
<evidence type="ECO:0000313" key="3">
    <source>
        <dbReference type="Proteomes" id="UP000197007"/>
    </source>
</evidence>
<accession>A0A1Z4BKA8</accession>
<keyword evidence="1" id="KW-0472">Membrane</keyword>
<organism evidence="2 3">
    <name type="scientific">Capnocytophaga endodontalis</name>
    <dbReference type="NCBI Taxonomy" id="2708117"/>
    <lineage>
        <taxon>Bacteria</taxon>
        <taxon>Pseudomonadati</taxon>
        <taxon>Bacteroidota</taxon>
        <taxon>Flavobacteriia</taxon>
        <taxon>Flavobacteriales</taxon>
        <taxon>Flavobacteriaceae</taxon>
        <taxon>Capnocytophaga</taxon>
    </lineage>
</organism>
<reference evidence="3" key="1">
    <citation type="submission" date="2017-06" db="EMBL/GenBank/DDBJ databases">
        <title>Complete genome sequence of Capnocytophaga sp. KCOM 1579 (=ChDC OS43) isolated from a human refractory periapical abscess lesion.</title>
        <authorList>
            <person name="Kook J.-K."/>
            <person name="Park S.-N."/>
            <person name="Lim Y.K."/>
            <person name="Roh H."/>
        </authorList>
    </citation>
    <scope>NUCLEOTIDE SEQUENCE [LARGE SCALE GENOMIC DNA]</scope>
    <source>
        <strain evidence="3">ChDC OS43</strain>
    </source>
</reference>
<feature type="transmembrane region" description="Helical" evidence="1">
    <location>
        <begin position="180"/>
        <end position="200"/>
    </location>
</feature>
<sequence length="209" mass="24222">MRYFSYIITFFAHPIWFPIYGAMLVLFQIPFSPTIEIVKYTWLLLLLITVALPTLVYLMLFVLNWLDDPFEVPLEKQKWLRYGYIAMLLLTAFKVTPMDHYPILYFYIMNLLISTFVILLMHYLKFVGNMFVMGVGALTVFSILLGVIFEIDMTYIVALFIFLSGAILSAQAYLSGQPLWKLIISWLIGALPQLSLIILFKNLLFGMQG</sequence>
<keyword evidence="3" id="KW-1185">Reference proteome</keyword>
<dbReference type="Proteomes" id="UP000197007">
    <property type="component" value="Chromosome"/>
</dbReference>
<feature type="transmembrane region" description="Helical" evidence="1">
    <location>
        <begin position="103"/>
        <end position="124"/>
    </location>
</feature>
<feature type="transmembrane region" description="Helical" evidence="1">
    <location>
        <begin position="6"/>
        <end position="29"/>
    </location>
</feature>
<dbReference type="AlphaFoldDB" id="A0A1Z4BKA8"/>
<feature type="transmembrane region" description="Helical" evidence="1">
    <location>
        <begin position="41"/>
        <end position="63"/>
    </location>
</feature>
<protein>
    <submittedName>
        <fullName evidence="2">Uncharacterized protein</fullName>
    </submittedName>
</protein>
<proteinExistence type="predicted"/>
<feature type="transmembrane region" description="Helical" evidence="1">
    <location>
        <begin position="130"/>
        <end position="149"/>
    </location>
</feature>
<name>A0A1Z4BKA8_9FLAO</name>
<dbReference type="EMBL" id="CP022022">
    <property type="protein sequence ID" value="ASF41731.1"/>
    <property type="molecule type" value="Genomic_DNA"/>
</dbReference>
<gene>
    <name evidence="2" type="ORF">CBG49_00775</name>
</gene>